<proteinExistence type="predicted"/>
<accession>A0A918UCX4</accession>
<organism evidence="2 3">
    <name type="scientific">Novosphingobium colocasiae</name>
    <dbReference type="NCBI Taxonomy" id="1256513"/>
    <lineage>
        <taxon>Bacteria</taxon>
        <taxon>Pseudomonadati</taxon>
        <taxon>Pseudomonadota</taxon>
        <taxon>Alphaproteobacteria</taxon>
        <taxon>Sphingomonadales</taxon>
        <taxon>Sphingomonadaceae</taxon>
        <taxon>Novosphingobium</taxon>
    </lineage>
</organism>
<evidence type="ECO:0000313" key="2">
    <source>
        <dbReference type="EMBL" id="GGY90021.1"/>
    </source>
</evidence>
<sequence length="204" mass="23044">MRFGLGRFKNRKLPAAPPLQVRLRGDVAAEVDAGPQIATLPKVEQISDFHCVTTWSRLGVRWTGVRFADFYHTIAIPMAEPDPQARLVVFHGLDGYRCAMNLDDLLASDDVLLATALDGAPLGVEHGAPLRLIAPAHYGYKNVKHVVRIEFLKSRRGYRFPLPYPSLMDHPRGRVALEERARFLPNWLIRPIYKLFVPKAVRKS</sequence>
<dbReference type="PANTHER" id="PTHR43032:SF4">
    <property type="entry name" value="OXIDOREDUCTASE MOLYBDOPTERIN-BINDING DOMAIN-CONTAINING PROTEIN"/>
    <property type="match status" value="1"/>
</dbReference>
<dbReference type="Pfam" id="PF00174">
    <property type="entry name" value="Oxidored_molyb"/>
    <property type="match status" value="1"/>
</dbReference>
<dbReference type="Gene3D" id="3.90.420.10">
    <property type="entry name" value="Oxidoreductase, molybdopterin-binding domain"/>
    <property type="match status" value="1"/>
</dbReference>
<name>A0A918UCX4_9SPHN</name>
<dbReference type="AlphaFoldDB" id="A0A918UCX4"/>
<feature type="domain" description="Oxidoreductase molybdopterin-binding" evidence="1">
    <location>
        <begin position="36"/>
        <end position="155"/>
    </location>
</feature>
<dbReference type="InterPro" id="IPR000572">
    <property type="entry name" value="OxRdtase_Mopterin-bd_dom"/>
</dbReference>
<evidence type="ECO:0000313" key="3">
    <source>
        <dbReference type="Proteomes" id="UP000648075"/>
    </source>
</evidence>
<reference evidence="2" key="1">
    <citation type="journal article" date="2014" name="Int. J. Syst. Evol. Microbiol.">
        <title>Complete genome sequence of Corynebacterium casei LMG S-19264T (=DSM 44701T), isolated from a smear-ripened cheese.</title>
        <authorList>
            <consortium name="US DOE Joint Genome Institute (JGI-PGF)"/>
            <person name="Walter F."/>
            <person name="Albersmeier A."/>
            <person name="Kalinowski J."/>
            <person name="Ruckert C."/>
        </authorList>
    </citation>
    <scope>NUCLEOTIDE SEQUENCE</scope>
    <source>
        <strain evidence="2">KCTC 32255</strain>
    </source>
</reference>
<protein>
    <recommendedName>
        <fullName evidence="1">Oxidoreductase molybdopterin-binding domain-containing protein</fullName>
    </recommendedName>
</protein>
<dbReference type="PANTHER" id="PTHR43032">
    <property type="entry name" value="PROTEIN-METHIONINE-SULFOXIDE REDUCTASE"/>
    <property type="match status" value="1"/>
</dbReference>
<dbReference type="InterPro" id="IPR036374">
    <property type="entry name" value="OxRdtase_Mopterin-bd_sf"/>
</dbReference>
<dbReference type="EMBL" id="BMZA01000001">
    <property type="protein sequence ID" value="GGY90021.1"/>
    <property type="molecule type" value="Genomic_DNA"/>
</dbReference>
<comment type="caution">
    <text evidence="2">The sequence shown here is derived from an EMBL/GenBank/DDBJ whole genome shotgun (WGS) entry which is preliminary data.</text>
</comment>
<dbReference type="SUPFAM" id="SSF56524">
    <property type="entry name" value="Oxidoreductase molybdopterin-binding domain"/>
    <property type="match status" value="1"/>
</dbReference>
<evidence type="ECO:0000259" key="1">
    <source>
        <dbReference type="Pfam" id="PF00174"/>
    </source>
</evidence>
<dbReference type="Proteomes" id="UP000648075">
    <property type="component" value="Unassembled WGS sequence"/>
</dbReference>
<gene>
    <name evidence="2" type="ORF">GCM10011614_00750</name>
</gene>
<reference evidence="2" key="2">
    <citation type="submission" date="2020-09" db="EMBL/GenBank/DDBJ databases">
        <authorList>
            <person name="Sun Q."/>
            <person name="Kim S."/>
        </authorList>
    </citation>
    <scope>NUCLEOTIDE SEQUENCE</scope>
    <source>
        <strain evidence="2">KCTC 32255</strain>
    </source>
</reference>
<keyword evidence="3" id="KW-1185">Reference proteome</keyword>